<keyword evidence="5" id="KW-0645">Protease</keyword>
<keyword evidence="5" id="KW-0378">Hydrolase</keyword>
<feature type="compositionally biased region" description="Acidic residues" evidence="2">
    <location>
        <begin position="228"/>
        <end position="244"/>
    </location>
</feature>
<dbReference type="PANTHER" id="PTHR11905:SF249">
    <property type="entry name" value="SOL NARAE, ISOFORM C"/>
    <property type="match status" value="1"/>
</dbReference>
<dbReference type="GO" id="GO:0004222">
    <property type="term" value="F:metalloendopeptidase activity"/>
    <property type="evidence" value="ECO:0007669"/>
    <property type="project" value="InterPro"/>
</dbReference>
<dbReference type="GO" id="GO:0006509">
    <property type="term" value="P:membrane protein ectodomain proteolysis"/>
    <property type="evidence" value="ECO:0007669"/>
    <property type="project" value="TreeGrafter"/>
</dbReference>
<dbReference type="AlphaFoldDB" id="A0AAV4NS17"/>
<feature type="domain" description="Peptidase M12B" evidence="4">
    <location>
        <begin position="300"/>
        <end position="532"/>
    </location>
</feature>
<evidence type="ECO:0000313" key="6">
    <source>
        <dbReference type="Proteomes" id="UP001054837"/>
    </source>
</evidence>
<evidence type="ECO:0000256" key="3">
    <source>
        <dbReference type="SAM" id="SignalP"/>
    </source>
</evidence>
<organism evidence="5 6">
    <name type="scientific">Caerostris darwini</name>
    <dbReference type="NCBI Taxonomy" id="1538125"/>
    <lineage>
        <taxon>Eukaryota</taxon>
        <taxon>Metazoa</taxon>
        <taxon>Ecdysozoa</taxon>
        <taxon>Arthropoda</taxon>
        <taxon>Chelicerata</taxon>
        <taxon>Arachnida</taxon>
        <taxon>Araneae</taxon>
        <taxon>Araneomorphae</taxon>
        <taxon>Entelegynae</taxon>
        <taxon>Araneoidea</taxon>
        <taxon>Araneidae</taxon>
        <taxon>Caerostris</taxon>
    </lineage>
</organism>
<feature type="active site" evidence="1">
    <location>
        <position position="465"/>
    </location>
</feature>
<dbReference type="Gene3D" id="3.40.390.10">
    <property type="entry name" value="Collagenase (Catalytic Domain)"/>
    <property type="match status" value="1"/>
</dbReference>
<proteinExistence type="predicted"/>
<feature type="binding site" evidence="1">
    <location>
        <position position="464"/>
    </location>
    <ligand>
        <name>Zn(2+)</name>
        <dbReference type="ChEBI" id="CHEBI:29105"/>
        <note>catalytic</note>
    </ligand>
</feature>
<protein>
    <submittedName>
        <fullName evidence="5">A disintegrin and metalloproteinase with thrombospondin motifs 5</fullName>
    </submittedName>
</protein>
<dbReference type="GO" id="GO:0046872">
    <property type="term" value="F:metal ion binding"/>
    <property type="evidence" value="ECO:0007669"/>
    <property type="project" value="UniProtKB-KW"/>
</dbReference>
<evidence type="ECO:0000259" key="4">
    <source>
        <dbReference type="PROSITE" id="PS50215"/>
    </source>
</evidence>
<dbReference type="SUPFAM" id="SSF55486">
    <property type="entry name" value="Metalloproteases ('zincins'), catalytic domain"/>
    <property type="match status" value="1"/>
</dbReference>
<feature type="binding site" evidence="1">
    <location>
        <position position="474"/>
    </location>
    <ligand>
        <name>Zn(2+)</name>
        <dbReference type="ChEBI" id="CHEBI:29105"/>
        <note>catalytic</note>
    </ligand>
</feature>
<feature type="signal peptide" evidence="3">
    <location>
        <begin position="1"/>
        <end position="19"/>
    </location>
</feature>
<feature type="binding site" evidence="1">
    <location>
        <position position="468"/>
    </location>
    <ligand>
        <name>Zn(2+)</name>
        <dbReference type="ChEBI" id="CHEBI:29105"/>
        <note>catalytic</note>
    </ligand>
</feature>
<dbReference type="InterPro" id="IPR001590">
    <property type="entry name" value="Peptidase_M12B"/>
</dbReference>
<keyword evidence="1" id="KW-0479">Metal-binding</keyword>
<evidence type="ECO:0000256" key="1">
    <source>
        <dbReference type="PROSITE-ProRule" id="PRU00276"/>
    </source>
</evidence>
<dbReference type="PROSITE" id="PS50215">
    <property type="entry name" value="ADAM_MEPRO"/>
    <property type="match status" value="1"/>
</dbReference>
<evidence type="ECO:0000256" key="2">
    <source>
        <dbReference type="SAM" id="MobiDB-lite"/>
    </source>
</evidence>
<dbReference type="InterPro" id="IPR024079">
    <property type="entry name" value="MetalloPept_cat_dom_sf"/>
</dbReference>
<feature type="chain" id="PRO_5043383032" evidence="3">
    <location>
        <begin position="20"/>
        <end position="562"/>
    </location>
</feature>
<dbReference type="EMBL" id="BPLQ01001960">
    <property type="protein sequence ID" value="GIX87075.1"/>
    <property type="molecule type" value="Genomic_DNA"/>
</dbReference>
<name>A0AAV4NS17_9ARAC</name>
<keyword evidence="6" id="KW-1185">Reference proteome</keyword>
<dbReference type="PANTHER" id="PTHR11905">
    <property type="entry name" value="ADAM A DISINTEGRIN AND METALLOPROTEASE DOMAIN"/>
    <property type="match status" value="1"/>
</dbReference>
<keyword evidence="5" id="KW-0482">Metalloprotease</keyword>
<feature type="region of interest" description="Disordered" evidence="2">
    <location>
        <begin position="222"/>
        <end position="244"/>
    </location>
</feature>
<gene>
    <name evidence="5" type="primary">ADAMTS5</name>
    <name evidence="5" type="ORF">CDAR_317281</name>
</gene>
<reference evidence="5 6" key="1">
    <citation type="submission" date="2021-06" db="EMBL/GenBank/DDBJ databases">
        <title>Caerostris darwini draft genome.</title>
        <authorList>
            <person name="Kono N."/>
            <person name="Arakawa K."/>
        </authorList>
    </citation>
    <scope>NUCLEOTIDE SEQUENCE [LARGE SCALE GENOMIC DNA]</scope>
</reference>
<sequence>MNIFSSLLFSVNLFIFANGAPPWKPQVHRRMSNKQLNEIFTVNSIERVPDYELVRVRMIWRERNDDKIIKNVLFTALENQYFLQLERNTDFDDQLQYMKMYRARGGRIEDIDALHEDPNPGKTYHDLKNMAAVTIRLTKDDTLEMEGLIGADLITKPMPAQFLTMEDESFLEKQDFYDEVVYLPDGTSFNVSQSPVISSGYHFVYHSYPLWKDINKLYNDDNSNKDDDVGEFEDDDSEYDDDENNDFEYDEEITLSKIHSRNEERSLPDPKFKFSNDYLKDSIIHLMSDTVSSRPKSKTVWPEILLFVDHKNYNRHDRNYIQIRRYYINLLNAVDLRYRTFSFPKIRMILAGIVVADSEAGVPYLENSRLAFPNSNLVDDVTALFDLSEYVYSVERLPKYDIVVALTAFDLISLSKRKTEVVADTTGMAYIDGACRTREKQQRVLSVSLIEDRGMLNSVITATHEIAHLLGSVHDGSSSTNGGLGALDCKSELSLIMNSQSTGLQMKWSKCSIRQIQDSMKKEQVSCLRDHPDESRILADNFLRQIKQGRRNKRKQACFIFS</sequence>
<keyword evidence="3" id="KW-0732">Signal</keyword>
<evidence type="ECO:0000313" key="5">
    <source>
        <dbReference type="EMBL" id="GIX87075.1"/>
    </source>
</evidence>
<keyword evidence="1" id="KW-0862">Zinc</keyword>
<comment type="caution">
    <text evidence="1">Lacks conserved residue(s) required for the propagation of feature annotation.</text>
</comment>
<dbReference type="Proteomes" id="UP001054837">
    <property type="component" value="Unassembled WGS sequence"/>
</dbReference>
<comment type="caution">
    <text evidence="5">The sequence shown here is derived from an EMBL/GenBank/DDBJ whole genome shotgun (WGS) entry which is preliminary data.</text>
</comment>
<dbReference type="Pfam" id="PF13582">
    <property type="entry name" value="Reprolysin_3"/>
    <property type="match status" value="1"/>
</dbReference>
<accession>A0AAV4NS17</accession>